<keyword evidence="3" id="KW-1185">Reference proteome</keyword>
<organism evidence="2 3">
    <name type="scientific">Paenibacillus thalictri</name>
    <dbReference type="NCBI Taxonomy" id="2527873"/>
    <lineage>
        <taxon>Bacteria</taxon>
        <taxon>Bacillati</taxon>
        <taxon>Bacillota</taxon>
        <taxon>Bacilli</taxon>
        <taxon>Bacillales</taxon>
        <taxon>Paenibacillaceae</taxon>
        <taxon>Paenibacillus</taxon>
    </lineage>
</organism>
<keyword evidence="1" id="KW-0472">Membrane</keyword>
<keyword evidence="1" id="KW-1133">Transmembrane helix</keyword>
<comment type="caution">
    <text evidence="2">The sequence shown here is derived from an EMBL/GenBank/DDBJ whole genome shotgun (WGS) entry which is preliminary data.</text>
</comment>
<evidence type="ECO:0008006" key="4">
    <source>
        <dbReference type="Google" id="ProtNLM"/>
    </source>
</evidence>
<dbReference type="OrthoDB" id="9765222at2"/>
<feature type="transmembrane region" description="Helical" evidence="1">
    <location>
        <begin position="12"/>
        <end position="33"/>
    </location>
</feature>
<dbReference type="InterPro" id="IPR011050">
    <property type="entry name" value="Pectin_lyase_fold/virulence"/>
</dbReference>
<accession>A0A4Q9DH13</accession>
<dbReference type="AlphaFoldDB" id="A0A4Q9DH13"/>
<gene>
    <name evidence="2" type="ORF">EYB31_33015</name>
</gene>
<name>A0A4Q9DH13_9BACL</name>
<proteinExistence type="predicted"/>
<keyword evidence="1" id="KW-0812">Transmembrane</keyword>
<reference evidence="2 3" key="1">
    <citation type="submission" date="2019-02" db="EMBL/GenBank/DDBJ databases">
        <title>Paenibacillus sp. nov., isolated from surface-sterilized tissue of Thalictrum simplex L.</title>
        <authorList>
            <person name="Tuo L."/>
        </authorList>
    </citation>
    <scope>NUCLEOTIDE SEQUENCE [LARGE SCALE GENOMIC DNA]</scope>
    <source>
        <strain evidence="2 3">N2SHLJ1</strain>
    </source>
</reference>
<evidence type="ECO:0000313" key="2">
    <source>
        <dbReference type="EMBL" id="TBL70577.1"/>
    </source>
</evidence>
<dbReference type="SUPFAM" id="SSF51126">
    <property type="entry name" value="Pectin lyase-like"/>
    <property type="match status" value="1"/>
</dbReference>
<dbReference type="Proteomes" id="UP000293142">
    <property type="component" value="Unassembled WGS sequence"/>
</dbReference>
<dbReference type="EMBL" id="SIRE01000031">
    <property type="protein sequence ID" value="TBL70577.1"/>
    <property type="molecule type" value="Genomic_DNA"/>
</dbReference>
<evidence type="ECO:0000256" key="1">
    <source>
        <dbReference type="SAM" id="Phobius"/>
    </source>
</evidence>
<protein>
    <recommendedName>
        <fullName evidence="4">Right handed beta helix domain-containing protein</fullName>
    </recommendedName>
</protein>
<sequence>MNKSITFEGAAGSMILLTAPVIPIVAVGSNITLKNLRMTSDAPYENEFIQIGGSNNQVLNNTIYGPPQQLPMMNWVVNRAVVPQANNMTNLLVQGNMFYSLRSGMYLNPGTNGNIINNVVYNTKGGFLVDSAVFVMNGNSWGNTANEVDIAIFAGTPVGPPYDPISQLKANNNNATVSDQRV</sequence>
<evidence type="ECO:0000313" key="3">
    <source>
        <dbReference type="Proteomes" id="UP000293142"/>
    </source>
</evidence>